<sequence length="372" mass="41407">MFATGSTLQNHLAHIIHLPENAQGTTGTLLAHVSVTAPGIIGSVSAMNLSGVAGSLNMAPAANCDTEHIGFNSLLLLRECIMKGASAARAAKVIQNARRGVTWNYALSDGASDTACAVEAGASWPAIDFLSYPPKQYLPYLPDAGFLAEHQSAPYKNGVMVRWCGDAFPEEYYKFNGGLWQFYKEKYDNRIKLRPDAFLPWGFINRTPRDKNCPSSYYFAPRRTQGSVIITSNHFLMPHMRLCAMDSWCAQVVKGDVNDIQWRYDELNYQIRQTLLKQGSVSYQAAKQLIDFLAPYGKFPNYYAKNPKSRDGKALRIEGCVSVFDLKKRSVESHYGYYNDDWVKTTLPNYFTESPSALSAGTQQRASEADQA</sequence>
<dbReference type="Gene3D" id="3.60.60.10">
    <property type="entry name" value="Penicillin V Acylase, Chain A"/>
    <property type="match status" value="1"/>
</dbReference>
<name>A0A645DD38_9ZZZZ</name>
<reference evidence="1" key="1">
    <citation type="submission" date="2019-08" db="EMBL/GenBank/DDBJ databases">
        <authorList>
            <person name="Kucharzyk K."/>
            <person name="Murdoch R.W."/>
            <person name="Higgins S."/>
            <person name="Loffler F."/>
        </authorList>
    </citation>
    <scope>NUCLEOTIDE SEQUENCE</scope>
</reference>
<proteinExistence type="predicted"/>
<evidence type="ECO:0000313" key="1">
    <source>
        <dbReference type="EMBL" id="MPM86472.1"/>
    </source>
</evidence>
<dbReference type="EMBL" id="VSSQ01034503">
    <property type="protein sequence ID" value="MPM86472.1"/>
    <property type="molecule type" value="Genomic_DNA"/>
</dbReference>
<protein>
    <submittedName>
        <fullName evidence="1">Uncharacterized protein</fullName>
    </submittedName>
</protein>
<organism evidence="1">
    <name type="scientific">bioreactor metagenome</name>
    <dbReference type="NCBI Taxonomy" id="1076179"/>
    <lineage>
        <taxon>unclassified sequences</taxon>
        <taxon>metagenomes</taxon>
        <taxon>ecological metagenomes</taxon>
    </lineage>
</organism>
<accession>A0A645DD38</accession>
<comment type="caution">
    <text evidence="1">The sequence shown here is derived from an EMBL/GenBank/DDBJ whole genome shotgun (WGS) entry which is preliminary data.</text>
</comment>
<dbReference type="AlphaFoldDB" id="A0A645DD38"/>
<gene>
    <name evidence="1" type="ORF">SDC9_133561</name>
</gene>